<accession>A0AAI9SUU5</accession>
<feature type="domain" description="Cytochrome b5 heme-binding" evidence="13">
    <location>
        <begin position="334"/>
        <end position="404"/>
    </location>
</feature>
<comment type="function">
    <text evidence="11">Stearoyl-CoA desaturase that utilizes O(2) and electrons from reduced cytochrome b5 to introduce the first double bond into saturated fatty acyl-CoA substrates.</text>
</comment>
<dbReference type="PANTHER" id="PTHR11351">
    <property type="entry name" value="ACYL-COA DESATURASE"/>
    <property type="match status" value="1"/>
</dbReference>
<dbReference type="EMBL" id="JAHUZD010000126">
    <property type="protein sequence ID" value="KAI3403486.2"/>
    <property type="molecule type" value="Genomic_DNA"/>
</dbReference>
<keyword evidence="4 12" id="KW-0812">Transmembrane</keyword>
<dbReference type="GO" id="GO:0005506">
    <property type="term" value="F:iron ion binding"/>
    <property type="evidence" value="ECO:0007669"/>
    <property type="project" value="TreeGrafter"/>
</dbReference>
<dbReference type="Gene3D" id="3.10.120.10">
    <property type="entry name" value="Cytochrome b5-like heme/steroid binding domain"/>
    <property type="match status" value="1"/>
</dbReference>
<evidence type="ECO:0000256" key="1">
    <source>
        <dbReference type="ARBA" id="ARBA00004141"/>
    </source>
</evidence>
<dbReference type="Pfam" id="PF00173">
    <property type="entry name" value="Cyt-b5"/>
    <property type="match status" value="1"/>
</dbReference>
<comment type="subcellular location">
    <subcellularLocation>
        <location evidence="1">Membrane</location>
        <topology evidence="1">Multi-pass membrane protein</topology>
    </subcellularLocation>
</comment>
<dbReference type="CDD" id="cd03505">
    <property type="entry name" value="Delta9-FADS-like"/>
    <property type="match status" value="1"/>
</dbReference>
<evidence type="ECO:0000256" key="4">
    <source>
        <dbReference type="ARBA" id="ARBA00022692"/>
    </source>
</evidence>
<keyword evidence="15" id="KW-1185">Reference proteome</keyword>
<dbReference type="GO" id="GO:0006636">
    <property type="term" value="P:unsaturated fatty acid biosynthetic process"/>
    <property type="evidence" value="ECO:0007669"/>
    <property type="project" value="UniProtKB-UniRule"/>
</dbReference>
<sequence length="441" mass="50614">MLAFTAGYHKYFAHNSFKIRFNVLKYIFAIVGSSCGLGSIRWWAALHRAHHRFTEDTERDPYSIKRGFLYSHYGWLLRKPKVTKFYTDFLEQEFPLNKGGQEQQKLGSEEKGDGSSIRNEVVGLNADFDQDNEFAAEEDICQEEYNESLKSLLAWQQRTYVFWFVITTLLIPVLVTRFVCHDSVMHGLLYPGILRMFLCQQSLLSTESVCHLKHIQVTIPTQPFNDKNSSQNCQNPLVSLLTYGQSYQNYHHEFPHDYRCDNGFLTYDPTKWFLWTLEKMGVVYELCRTPDNLVVHLNLQQRQRIINRTKSQLNWGTPISKLPLISPKDFKNIIASSANKDRIYIVIQNIIHDITPFMDQHPGGVQLLKASHGKDATTAFYGGVYGHSTAAVNLLATMRIGILNNGNDEEVWKRVVTEEGEVAEASESRNGQAQYHTAEAA</sequence>
<dbReference type="InterPro" id="IPR036400">
    <property type="entry name" value="Cyt_B5-like_heme/steroid_sf"/>
</dbReference>
<evidence type="ECO:0000256" key="3">
    <source>
        <dbReference type="ARBA" id="ARBA00022516"/>
    </source>
</evidence>
<dbReference type="InterPro" id="IPR009160">
    <property type="entry name" value="Acyl-CoA_deSatase_haem/ster-bd"/>
</dbReference>
<comment type="caution">
    <text evidence="14">The sequence shown here is derived from an EMBL/GenBank/DDBJ whole genome shotgun (WGS) entry which is preliminary data.</text>
</comment>
<keyword evidence="11" id="KW-0249">Electron transport</keyword>
<evidence type="ECO:0000256" key="8">
    <source>
        <dbReference type="ARBA" id="ARBA00023098"/>
    </source>
</evidence>
<dbReference type="Proteomes" id="UP001202479">
    <property type="component" value="Unassembled WGS sequence"/>
</dbReference>
<keyword evidence="5 11" id="KW-0276">Fatty acid metabolism</keyword>
<dbReference type="SUPFAM" id="SSF55856">
    <property type="entry name" value="Cytochrome b5-like heme/steroid binding domain"/>
    <property type="match status" value="1"/>
</dbReference>
<name>A0AAI9SUU5_9ASCO</name>
<dbReference type="GO" id="GO:0004768">
    <property type="term" value="F:stearoyl-CoA 9-desaturase activity"/>
    <property type="evidence" value="ECO:0007669"/>
    <property type="project" value="UniProtKB-UniRule"/>
</dbReference>
<evidence type="ECO:0000256" key="2">
    <source>
        <dbReference type="ARBA" id="ARBA00009295"/>
    </source>
</evidence>
<dbReference type="SMART" id="SM01117">
    <property type="entry name" value="Cyt-b5"/>
    <property type="match status" value="1"/>
</dbReference>
<evidence type="ECO:0000256" key="12">
    <source>
        <dbReference type="SAM" id="Phobius"/>
    </source>
</evidence>
<dbReference type="EC" id="1.14.19.1" evidence="11"/>
<reference evidence="14" key="1">
    <citation type="journal article" date="2022" name="DNA Res.">
        <title>Genome analysis of five recently described species of the CUG-Ser clade uncovers Candida theae as a new hybrid lineage with pathogenic potential in the Candida parapsilosis species complex.</title>
        <authorList>
            <person name="Mixao V."/>
            <person name="Del Olmo V."/>
            <person name="Hegedusova E."/>
            <person name="Saus E."/>
            <person name="Pryszcz L."/>
            <person name="Cillingova A."/>
            <person name="Nosek J."/>
            <person name="Gabaldon T."/>
        </authorList>
    </citation>
    <scope>NUCLEOTIDE SEQUENCE</scope>
    <source>
        <strain evidence="14">CBS 10844</strain>
    </source>
</reference>
<keyword evidence="11" id="KW-0813">Transport</keyword>
<evidence type="ECO:0000313" key="14">
    <source>
        <dbReference type="EMBL" id="KAI3403486.2"/>
    </source>
</evidence>
<evidence type="ECO:0000256" key="10">
    <source>
        <dbReference type="ARBA" id="ARBA00023160"/>
    </source>
</evidence>
<keyword evidence="9 12" id="KW-0472">Membrane</keyword>
<dbReference type="AlphaFoldDB" id="A0AAI9SUU5"/>
<dbReference type="PANTHER" id="PTHR11351:SF31">
    <property type="entry name" value="DESATURASE 1, ISOFORM A-RELATED"/>
    <property type="match status" value="1"/>
</dbReference>
<dbReference type="PRINTS" id="PR00363">
    <property type="entry name" value="CYTOCHROMEB5"/>
</dbReference>
<comment type="similarity">
    <text evidence="2 11">Belongs to the fatty acid desaturase type 1 family.</text>
</comment>
<feature type="transmembrane region" description="Helical" evidence="12">
    <location>
        <begin position="26"/>
        <end position="44"/>
    </location>
</feature>
<keyword evidence="7 11" id="KW-0560">Oxidoreductase</keyword>
<dbReference type="GeneID" id="73381385"/>
<organism evidence="14 15">
    <name type="scientific">Candida oxycetoniae</name>
    <dbReference type="NCBI Taxonomy" id="497107"/>
    <lineage>
        <taxon>Eukaryota</taxon>
        <taxon>Fungi</taxon>
        <taxon>Dikarya</taxon>
        <taxon>Ascomycota</taxon>
        <taxon>Saccharomycotina</taxon>
        <taxon>Pichiomycetes</taxon>
        <taxon>Debaryomycetaceae</taxon>
        <taxon>Candida/Lodderomyces clade</taxon>
        <taxon>Candida</taxon>
    </lineage>
</organism>
<evidence type="ECO:0000256" key="9">
    <source>
        <dbReference type="ARBA" id="ARBA00023136"/>
    </source>
</evidence>
<dbReference type="InterPro" id="IPR001199">
    <property type="entry name" value="Cyt_B5-like_heme/steroid-bd"/>
</dbReference>
<keyword evidence="3 11" id="KW-0444">Lipid biosynthesis</keyword>
<evidence type="ECO:0000259" key="13">
    <source>
        <dbReference type="PROSITE" id="PS50255"/>
    </source>
</evidence>
<keyword evidence="10 11" id="KW-0275">Fatty acid biosynthesis</keyword>
<keyword evidence="6 12" id="KW-1133">Transmembrane helix</keyword>
<keyword evidence="11" id="KW-0408">Iron</keyword>
<dbReference type="InterPro" id="IPR015876">
    <property type="entry name" value="Acyl-CoA_DS"/>
</dbReference>
<keyword evidence="11" id="KW-0349">Heme</keyword>
<proteinExistence type="inferred from homology"/>
<dbReference type="PIRSF" id="PIRSF000345">
    <property type="entry name" value="OLE1"/>
    <property type="match status" value="1"/>
</dbReference>
<dbReference type="RefSeq" id="XP_049179233.1">
    <property type="nucleotide sequence ID" value="XM_049325137.1"/>
</dbReference>
<keyword evidence="8 11" id="KW-0443">Lipid metabolism</keyword>
<keyword evidence="11" id="KW-0479">Metal-binding</keyword>
<evidence type="ECO:0000256" key="5">
    <source>
        <dbReference type="ARBA" id="ARBA00022832"/>
    </source>
</evidence>
<comment type="cofactor">
    <cofactor evidence="11">
        <name>Fe(2+)</name>
        <dbReference type="ChEBI" id="CHEBI:29033"/>
    </cofactor>
    <text evidence="11">Expected to bind 2 Fe(2+) ions per subunit.</text>
</comment>
<evidence type="ECO:0000313" key="15">
    <source>
        <dbReference type="Proteomes" id="UP001202479"/>
    </source>
</evidence>
<gene>
    <name evidence="14" type="ORF">KGF56_003770</name>
</gene>
<evidence type="ECO:0000256" key="11">
    <source>
        <dbReference type="PIRNR" id="PIRNR000345"/>
    </source>
</evidence>
<evidence type="ECO:0000256" key="7">
    <source>
        <dbReference type="ARBA" id="ARBA00023002"/>
    </source>
</evidence>
<dbReference type="PROSITE" id="PS50255">
    <property type="entry name" value="CYTOCHROME_B5_2"/>
    <property type="match status" value="1"/>
</dbReference>
<comment type="catalytic activity">
    <reaction evidence="11">
        <text>octadecanoyl-CoA + 2 Fe(II)-[cytochrome b5] + O2 + 2 H(+) = (9Z)-octadecenoyl-CoA + 2 Fe(III)-[cytochrome b5] + 2 H2O</text>
        <dbReference type="Rhea" id="RHEA:19721"/>
        <dbReference type="Rhea" id="RHEA-COMP:10438"/>
        <dbReference type="Rhea" id="RHEA-COMP:10439"/>
        <dbReference type="ChEBI" id="CHEBI:15377"/>
        <dbReference type="ChEBI" id="CHEBI:15378"/>
        <dbReference type="ChEBI" id="CHEBI:15379"/>
        <dbReference type="ChEBI" id="CHEBI:29033"/>
        <dbReference type="ChEBI" id="CHEBI:29034"/>
        <dbReference type="ChEBI" id="CHEBI:57387"/>
        <dbReference type="ChEBI" id="CHEBI:57394"/>
        <dbReference type="EC" id="1.14.19.1"/>
    </reaction>
</comment>
<evidence type="ECO:0000256" key="6">
    <source>
        <dbReference type="ARBA" id="ARBA00022989"/>
    </source>
</evidence>
<dbReference type="GO" id="GO:0005789">
    <property type="term" value="C:endoplasmic reticulum membrane"/>
    <property type="evidence" value="ECO:0007669"/>
    <property type="project" value="TreeGrafter"/>
</dbReference>
<protein>
    <recommendedName>
        <fullName evidence="11">Acyl-CoA desaturase</fullName>
        <ecNumber evidence="11">1.14.19.1</ecNumber>
    </recommendedName>
</protein>